<dbReference type="GO" id="GO:0005635">
    <property type="term" value="C:nuclear envelope"/>
    <property type="evidence" value="ECO:0007669"/>
    <property type="project" value="TreeGrafter"/>
</dbReference>
<dbReference type="GO" id="GO:0004602">
    <property type="term" value="F:glutathione peroxidase activity"/>
    <property type="evidence" value="ECO:0007669"/>
    <property type="project" value="TreeGrafter"/>
</dbReference>
<proteinExistence type="predicted"/>
<dbReference type="GO" id="GO:0005783">
    <property type="term" value="C:endoplasmic reticulum"/>
    <property type="evidence" value="ECO:0007669"/>
    <property type="project" value="TreeGrafter"/>
</dbReference>
<comment type="subcellular location">
    <subcellularLocation>
        <location evidence="1">Membrane</location>
        <topology evidence="1">Multi-pass membrane protein</topology>
    </subcellularLocation>
</comment>
<protein>
    <submittedName>
        <fullName evidence="5">Uncharacterized protein</fullName>
    </submittedName>
</protein>
<evidence type="ECO:0000256" key="3">
    <source>
        <dbReference type="ARBA" id="ARBA00022989"/>
    </source>
</evidence>
<keyword evidence="4" id="KW-0472">Membrane</keyword>
<sequence length="156" mass="17542">MGQSTIVGHRRGAAGIKYPQLYAEKAQEEASKEAKIFNCAQRAHQNTLENIPMIYTRCVLYAVPVIVDFSLQNHCSTFLTAVYYPTIAAAALGTWVLGRILYTRGYITGNPANVGRRNVFLLREAHTPYSAMPREGSLEPLHNWVRYLLLKEVICI</sequence>
<dbReference type="PANTHER" id="PTHR10250:SF26">
    <property type="entry name" value="GLUTATHIONE S-TRANSFERASE 3, MITOCHONDRIAL"/>
    <property type="match status" value="1"/>
</dbReference>
<comment type="caution">
    <text evidence="5">The sequence shown here is derived from an EMBL/GenBank/DDBJ whole genome shotgun (WGS) entry which is preliminary data.</text>
</comment>
<dbReference type="InterPro" id="IPR050997">
    <property type="entry name" value="MAPEG"/>
</dbReference>
<reference evidence="5" key="1">
    <citation type="submission" date="2023-06" db="EMBL/GenBank/DDBJ databases">
        <authorList>
            <consortium name="Lawrence Berkeley National Laboratory"/>
            <person name="Ahrendt S."/>
            <person name="Sahu N."/>
            <person name="Indic B."/>
            <person name="Wong-Bajracharya J."/>
            <person name="Merenyi Z."/>
            <person name="Ke H.-M."/>
            <person name="Monk M."/>
            <person name="Kocsube S."/>
            <person name="Drula E."/>
            <person name="Lipzen A."/>
            <person name="Balint B."/>
            <person name="Henrissat B."/>
            <person name="Andreopoulos B."/>
            <person name="Martin F.M."/>
            <person name="Harder C.B."/>
            <person name="Rigling D."/>
            <person name="Ford K.L."/>
            <person name="Foster G.D."/>
            <person name="Pangilinan J."/>
            <person name="Papanicolaou A."/>
            <person name="Barry K."/>
            <person name="LaButti K."/>
            <person name="Viragh M."/>
            <person name="Koriabine M."/>
            <person name="Yan M."/>
            <person name="Riley R."/>
            <person name="Champramary S."/>
            <person name="Plett K.L."/>
            <person name="Tsai I.J."/>
            <person name="Slot J."/>
            <person name="Sipos G."/>
            <person name="Plett J."/>
            <person name="Nagy L.G."/>
            <person name="Grigoriev I.V."/>
        </authorList>
    </citation>
    <scope>NUCLEOTIDE SEQUENCE</scope>
    <source>
        <strain evidence="5">ICMP 16352</strain>
    </source>
</reference>
<evidence type="ECO:0000313" key="6">
    <source>
        <dbReference type="Proteomes" id="UP001175227"/>
    </source>
</evidence>
<dbReference type="Proteomes" id="UP001175227">
    <property type="component" value="Unassembled WGS sequence"/>
</dbReference>
<dbReference type="InterPro" id="IPR001129">
    <property type="entry name" value="Membr-assoc_MAPEG"/>
</dbReference>
<evidence type="ECO:0000256" key="4">
    <source>
        <dbReference type="ARBA" id="ARBA00023136"/>
    </source>
</evidence>
<dbReference type="AlphaFoldDB" id="A0AA39TUJ8"/>
<dbReference type="Gene3D" id="1.20.120.550">
    <property type="entry name" value="Membrane associated eicosanoid/glutathione metabolism-like domain"/>
    <property type="match status" value="1"/>
</dbReference>
<dbReference type="GO" id="GO:0004364">
    <property type="term" value="F:glutathione transferase activity"/>
    <property type="evidence" value="ECO:0007669"/>
    <property type="project" value="TreeGrafter"/>
</dbReference>
<dbReference type="Pfam" id="PF01124">
    <property type="entry name" value="MAPEG"/>
    <property type="match status" value="1"/>
</dbReference>
<dbReference type="SUPFAM" id="SSF161084">
    <property type="entry name" value="MAPEG domain-like"/>
    <property type="match status" value="1"/>
</dbReference>
<name>A0AA39TUJ8_9AGAR</name>
<dbReference type="PANTHER" id="PTHR10250">
    <property type="entry name" value="MICROSOMAL GLUTATHIONE S-TRANSFERASE"/>
    <property type="match status" value="1"/>
</dbReference>
<gene>
    <name evidence="5" type="ORF">IW261DRAFT_1516799</name>
</gene>
<organism evidence="5 6">
    <name type="scientific">Armillaria novae-zelandiae</name>
    <dbReference type="NCBI Taxonomy" id="153914"/>
    <lineage>
        <taxon>Eukaryota</taxon>
        <taxon>Fungi</taxon>
        <taxon>Dikarya</taxon>
        <taxon>Basidiomycota</taxon>
        <taxon>Agaricomycotina</taxon>
        <taxon>Agaricomycetes</taxon>
        <taxon>Agaricomycetidae</taxon>
        <taxon>Agaricales</taxon>
        <taxon>Marasmiineae</taxon>
        <taxon>Physalacriaceae</taxon>
        <taxon>Armillaria</taxon>
    </lineage>
</organism>
<evidence type="ECO:0000256" key="2">
    <source>
        <dbReference type="ARBA" id="ARBA00022692"/>
    </source>
</evidence>
<dbReference type="EMBL" id="JAUEPR010000063">
    <property type="protein sequence ID" value="KAK0470577.1"/>
    <property type="molecule type" value="Genomic_DNA"/>
</dbReference>
<keyword evidence="2" id="KW-0812">Transmembrane</keyword>
<keyword evidence="6" id="KW-1185">Reference proteome</keyword>
<dbReference type="GO" id="GO:0016020">
    <property type="term" value="C:membrane"/>
    <property type="evidence" value="ECO:0007669"/>
    <property type="project" value="UniProtKB-SubCell"/>
</dbReference>
<accession>A0AA39TUJ8</accession>
<keyword evidence="3" id="KW-1133">Transmembrane helix</keyword>
<dbReference type="InterPro" id="IPR023352">
    <property type="entry name" value="MAPEG-like_dom_sf"/>
</dbReference>
<evidence type="ECO:0000256" key="1">
    <source>
        <dbReference type="ARBA" id="ARBA00004141"/>
    </source>
</evidence>
<evidence type="ECO:0000313" key="5">
    <source>
        <dbReference type="EMBL" id="KAK0470577.1"/>
    </source>
</evidence>